<name>A0A7K3WTD7_9FLAO</name>
<protein>
    <submittedName>
        <fullName evidence="3">Hpt domain-containing protein</fullName>
    </submittedName>
</protein>
<keyword evidence="1" id="KW-0597">Phosphoprotein</keyword>
<evidence type="ECO:0000256" key="1">
    <source>
        <dbReference type="PROSITE-ProRule" id="PRU00110"/>
    </source>
</evidence>
<dbReference type="Gene3D" id="1.20.120.160">
    <property type="entry name" value="HPT domain"/>
    <property type="match status" value="1"/>
</dbReference>
<dbReference type="AlphaFoldDB" id="A0A7K3WTD7"/>
<evidence type="ECO:0000313" key="3">
    <source>
        <dbReference type="EMBL" id="NEN24142.1"/>
    </source>
</evidence>
<keyword evidence="4" id="KW-1185">Reference proteome</keyword>
<evidence type="ECO:0000313" key="4">
    <source>
        <dbReference type="Proteomes" id="UP000486602"/>
    </source>
</evidence>
<dbReference type="SUPFAM" id="SSF47226">
    <property type="entry name" value="Histidine-containing phosphotransfer domain, HPT domain"/>
    <property type="match status" value="1"/>
</dbReference>
<dbReference type="InterPro" id="IPR036641">
    <property type="entry name" value="HPT_dom_sf"/>
</dbReference>
<evidence type="ECO:0000259" key="2">
    <source>
        <dbReference type="PROSITE" id="PS50894"/>
    </source>
</evidence>
<dbReference type="InterPro" id="IPR008207">
    <property type="entry name" value="Sig_transdc_His_kin_Hpt_dom"/>
</dbReference>
<dbReference type="GO" id="GO:0004672">
    <property type="term" value="F:protein kinase activity"/>
    <property type="evidence" value="ECO:0007669"/>
    <property type="project" value="UniProtKB-ARBA"/>
</dbReference>
<feature type="modified residue" description="Phosphohistidine" evidence="1">
    <location>
        <position position="57"/>
    </location>
</feature>
<dbReference type="EMBL" id="JAAGVY010000020">
    <property type="protein sequence ID" value="NEN24142.1"/>
    <property type="molecule type" value="Genomic_DNA"/>
</dbReference>
<dbReference type="GO" id="GO:0000160">
    <property type="term" value="P:phosphorelay signal transduction system"/>
    <property type="evidence" value="ECO:0007669"/>
    <property type="project" value="InterPro"/>
</dbReference>
<sequence>MKNQIIDIEGLRRLSGNDEAFISEILKLYTDQAAKDVIELENGSSLEDWNSVRFVVHRMRSSAVPLGLKDLVVLLKKVEMKLKEDIYENVQSEIEKIIAISKHAIDDAKHQLSLTSA</sequence>
<dbReference type="RefSeq" id="WP_163285536.1">
    <property type="nucleotide sequence ID" value="NZ_JAAGVY010000020.1"/>
</dbReference>
<proteinExistence type="predicted"/>
<feature type="domain" description="HPt" evidence="2">
    <location>
        <begin position="18"/>
        <end position="115"/>
    </location>
</feature>
<dbReference type="PROSITE" id="PS50894">
    <property type="entry name" value="HPT"/>
    <property type="match status" value="1"/>
</dbReference>
<comment type="caution">
    <text evidence="3">The sequence shown here is derived from an EMBL/GenBank/DDBJ whole genome shotgun (WGS) entry which is preliminary data.</text>
</comment>
<gene>
    <name evidence="3" type="ORF">G3O08_11580</name>
</gene>
<organism evidence="3 4">
    <name type="scientific">Cryomorpha ignava</name>
    <dbReference type="NCBI Taxonomy" id="101383"/>
    <lineage>
        <taxon>Bacteria</taxon>
        <taxon>Pseudomonadati</taxon>
        <taxon>Bacteroidota</taxon>
        <taxon>Flavobacteriia</taxon>
        <taxon>Flavobacteriales</taxon>
        <taxon>Cryomorphaceae</taxon>
        <taxon>Cryomorpha</taxon>
    </lineage>
</organism>
<accession>A0A7K3WTD7</accession>
<reference evidence="3 4" key="1">
    <citation type="submission" date="2020-02" db="EMBL/GenBank/DDBJ databases">
        <title>Out from the shadows clarifying the taxonomy of the family Cryomorphaceae and related taxa by utilizing the GTDB taxonomic framework.</title>
        <authorList>
            <person name="Bowman J.P."/>
        </authorList>
    </citation>
    <scope>NUCLEOTIDE SEQUENCE [LARGE SCALE GENOMIC DNA]</scope>
    <source>
        <strain evidence="3 4">QSSC 1-22</strain>
    </source>
</reference>
<dbReference type="Proteomes" id="UP000486602">
    <property type="component" value="Unassembled WGS sequence"/>
</dbReference>